<dbReference type="EMBL" id="ML976224">
    <property type="protein sequence ID" value="KAF1935927.1"/>
    <property type="molecule type" value="Genomic_DNA"/>
</dbReference>
<dbReference type="AlphaFoldDB" id="A0A6A5SET5"/>
<keyword evidence="1" id="KW-0812">Transmembrane</keyword>
<gene>
    <name evidence="2" type="ORF">EJ02DRAFT_470824</name>
</gene>
<protein>
    <submittedName>
        <fullName evidence="2">Uncharacterized protein</fullName>
    </submittedName>
</protein>
<reference evidence="2" key="1">
    <citation type="journal article" date="2020" name="Stud. Mycol.">
        <title>101 Dothideomycetes genomes: a test case for predicting lifestyles and emergence of pathogens.</title>
        <authorList>
            <person name="Haridas S."/>
            <person name="Albert R."/>
            <person name="Binder M."/>
            <person name="Bloem J."/>
            <person name="Labutti K."/>
            <person name="Salamov A."/>
            <person name="Andreopoulos B."/>
            <person name="Baker S."/>
            <person name="Barry K."/>
            <person name="Bills G."/>
            <person name="Bluhm B."/>
            <person name="Cannon C."/>
            <person name="Castanera R."/>
            <person name="Culley D."/>
            <person name="Daum C."/>
            <person name="Ezra D."/>
            <person name="Gonzalez J."/>
            <person name="Henrissat B."/>
            <person name="Kuo A."/>
            <person name="Liang C."/>
            <person name="Lipzen A."/>
            <person name="Lutzoni F."/>
            <person name="Magnuson J."/>
            <person name="Mondo S."/>
            <person name="Nolan M."/>
            <person name="Ohm R."/>
            <person name="Pangilinan J."/>
            <person name="Park H.-J."/>
            <person name="Ramirez L."/>
            <person name="Alfaro M."/>
            <person name="Sun H."/>
            <person name="Tritt A."/>
            <person name="Yoshinaga Y."/>
            <person name="Zwiers L.-H."/>
            <person name="Turgeon B."/>
            <person name="Goodwin S."/>
            <person name="Spatafora J."/>
            <person name="Crous P."/>
            <person name="Grigoriev I."/>
        </authorList>
    </citation>
    <scope>NUCLEOTIDE SEQUENCE</scope>
    <source>
        <strain evidence="2">CBS 161.51</strain>
    </source>
</reference>
<evidence type="ECO:0000256" key="1">
    <source>
        <dbReference type="SAM" id="Phobius"/>
    </source>
</evidence>
<dbReference type="OrthoDB" id="3248909at2759"/>
<organism evidence="2 3">
    <name type="scientific">Clathrospora elynae</name>
    <dbReference type="NCBI Taxonomy" id="706981"/>
    <lineage>
        <taxon>Eukaryota</taxon>
        <taxon>Fungi</taxon>
        <taxon>Dikarya</taxon>
        <taxon>Ascomycota</taxon>
        <taxon>Pezizomycotina</taxon>
        <taxon>Dothideomycetes</taxon>
        <taxon>Pleosporomycetidae</taxon>
        <taxon>Pleosporales</taxon>
        <taxon>Diademaceae</taxon>
        <taxon>Clathrospora</taxon>
    </lineage>
</organism>
<accession>A0A6A5SET5</accession>
<dbReference type="Proteomes" id="UP000800038">
    <property type="component" value="Unassembled WGS sequence"/>
</dbReference>
<keyword evidence="1" id="KW-0472">Membrane</keyword>
<proteinExistence type="predicted"/>
<name>A0A6A5SET5_9PLEO</name>
<evidence type="ECO:0000313" key="3">
    <source>
        <dbReference type="Proteomes" id="UP000800038"/>
    </source>
</evidence>
<evidence type="ECO:0000313" key="2">
    <source>
        <dbReference type="EMBL" id="KAF1935927.1"/>
    </source>
</evidence>
<keyword evidence="3" id="KW-1185">Reference proteome</keyword>
<keyword evidence="1" id="KW-1133">Transmembrane helix</keyword>
<feature type="transmembrane region" description="Helical" evidence="1">
    <location>
        <begin position="402"/>
        <end position="426"/>
    </location>
</feature>
<sequence>MPQHPRLLRLPQKRTLRLLFLVAIGTTLCQIHWLYTELNEITLQSAPPAWTRDGWVFTPMDLQELSLRNSSTIDSSANVSFSTTALRGRLECNPLQLPNSTWTNAIERVHRDRIHNITGRLLPTLFDDIGPYALNNIPVFSALRQMAFCANKTEGQQSVVAYWSSNNTYIDSRQPYPEESNTSAWIRSFTIKWIAGSSAKTVEVSGQQDLSTSSSVLMADESRPGGNVTLLYWEEQPDIQIMSCEPIIEFAQAEVTVARTSGQVLDSSITDTPKPATEAWEHAYDMNYEESVCRNVTGTTRYNVDNECFNIRDLDNDLNMDCMSYANFHLANRDAKIPLDADVLLKHSQRTFQTFFQHFATSANCNSHSTIYERADPNHAEKVNVTLSNRIRVLGMNETATWLSLAIILILGIIVIIFMISLELVYPR</sequence>